<evidence type="ECO:0000256" key="3">
    <source>
        <dbReference type="ARBA" id="ARBA00022714"/>
    </source>
</evidence>
<dbReference type="InterPro" id="IPR014349">
    <property type="entry name" value="Rieske_Fe-S_prot"/>
</dbReference>
<dbReference type="RefSeq" id="WP_135013566.1">
    <property type="nucleotide sequence ID" value="NZ_JADGLK010000042.1"/>
</dbReference>
<name>A0A4Y9F2H6_9MICC</name>
<evidence type="ECO:0000256" key="10">
    <source>
        <dbReference type="SAM" id="MobiDB-lite"/>
    </source>
</evidence>
<comment type="cofactor">
    <cofactor evidence="9">
        <name>[2Fe-2S] cluster</name>
        <dbReference type="ChEBI" id="CHEBI:190135"/>
    </cofactor>
</comment>
<proteinExistence type="predicted"/>
<comment type="function">
    <text evidence="1">Iron-sulfur subunit of the cytochrome bc1 complex, an essential component of the respiratory electron transport chain required for ATP synthesis. The bc1 complex catalyzes the oxidation of menaquinol and the reduction of cytochrome c in the respiratory chain. The bc1 complex operates through a Q-cycle mechanism that couples electron transfer to generation of the proton gradient that drives ATP synthesis.</text>
</comment>
<dbReference type="SUPFAM" id="SSF50022">
    <property type="entry name" value="ISP domain"/>
    <property type="match status" value="1"/>
</dbReference>
<gene>
    <name evidence="12" type="ORF">E4U03_10240</name>
</gene>
<evidence type="ECO:0000256" key="5">
    <source>
        <dbReference type="ARBA" id="ARBA00023004"/>
    </source>
</evidence>
<evidence type="ECO:0000256" key="4">
    <source>
        <dbReference type="ARBA" id="ARBA00022723"/>
    </source>
</evidence>
<evidence type="ECO:0000256" key="8">
    <source>
        <dbReference type="ARBA" id="ARBA00029586"/>
    </source>
</evidence>
<protein>
    <recommendedName>
        <fullName evidence="2">Cytochrome bc1 complex Rieske iron-sulfur subunit</fullName>
    </recommendedName>
    <alternativeName>
        <fullName evidence="8">Cytochrome bc1 reductase complex subunit QcrA</fullName>
    </alternativeName>
</protein>
<evidence type="ECO:0000256" key="1">
    <source>
        <dbReference type="ARBA" id="ARBA00002494"/>
    </source>
</evidence>
<evidence type="ECO:0000256" key="7">
    <source>
        <dbReference type="ARBA" id="ARBA00023157"/>
    </source>
</evidence>
<dbReference type="GO" id="GO:0004497">
    <property type="term" value="F:monooxygenase activity"/>
    <property type="evidence" value="ECO:0007669"/>
    <property type="project" value="UniProtKB-ARBA"/>
</dbReference>
<dbReference type="STRING" id="85336.A7979_02045"/>
<dbReference type="GO" id="GO:0016705">
    <property type="term" value="F:oxidoreductase activity, acting on paired donors, with incorporation or reduction of molecular oxygen"/>
    <property type="evidence" value="ECO:0007669"/>
    <property type="project" value="UniProtKB-ARBA"/>
</dbReference>
<feature type="domain" description="Rieske" evidence="11">
    <location>
        <begin position="70"/>
        <end position="164"/>
    </location>
</feature>
<evidence type="ECO:0000313" key="12">
    <source>
        <dbReference type="EMBL" id="TFU20991.1"/>
    </source>
</evidence>
<dbReference type="PROSITE" id="PS51296">
    <property type="entry name" value="RIESKE"/>
    <property type="match status" value="1"/>
</dbReference>
<dbReference type="GO" id="GO:0051537">
    <property type="term" value="F:2 iron, 2 sulfur cluster binding"/>
    <property type="evidence" value="ECO:0007669"/>
    <property type="project" value="UniProtKB-KW"/>
</dbReference>
<sequence>MCTTCGCQKENKDAPAPAEQAETGGHGLTRRQAVAGAAGLGAGAALLTACGSSDESESLTANDGRPAQATDMAAVEDVPVGGVIQANNDGVTVMITQPTEGAFHAFSSVCTHQGCQLNAQKEKTMTCPCHASVFSLEDGSVQGGPAETALPEFTVEVKDGRIWVS</sequence>
<dbReference type="PANTHER" id="PTHR10134">
    <property type="entry name" value="CYTOCHROME B-C1 COMPLEX SUBUNIT RIESKE, MITOCHONDRIAL"/>
    <property type="match status" value="1"/>
</dbReference>
<dbReference type="AlphaFoldDB" id="A0A4Y9F2H6"/>
<evidence type="ECO:0000256" key="2">
    <source>
        <dbReference type="ARBA" id="ARBA00015816"/>
    </source>
</evidence>
<feature type="region of interest" description="Disordered" evidence="10">
    <location>
        <begin position="1"/>
        <end position="24"/>
    </location>
</feature>
<dbReference type="CDD" id="cd03467">
    <property type="entry name" value="Rieske"/>
    <property type="match status" value="1"/>
</dbReference>
<dbReference type="OrthoDB" id="25106at2"/>
<evidence type="ECO:0000256" key="9">
    <source>
        <dbReference type="ARBA" id="ARBA00034078"/>
    </source>
</evidence>
<dbReference type="InterPro" id="IPR036922">
    <property type="entry name" value="Rieske_2Fe-2S_sf"/>
</dbReference>
<evidence type="ECO:0000259" key="11">
    <source>
        <dbReference type="PROSITE" id="PS51296"/>
    </source>
</evidence>
<reference evidence="12 13" key="1">
    <citation type="submission" date="2019-03" db="EMBL/GenBank/DDBJ databases">
        <title>Diversity of the mouse oral microbiome.</title>
        <authorList>
            <person name="Joseph S."/>
            <person name="Aduse-Opoku J."/>
            <person name="Curtis M."/>
            <person name="Wade W."/>
            <person name="Hashim A."/>
        </authorList>
    </citation>
    <scope>NUCLEOTIDE SEQUENCE [LARGE SCALE GENOMIC DNA]</scope>
    <source>
        <strain evidence="13">irhom_31</strain>
    </source>
</reference>
<dbReference type="InterPro" id="IPR005805">
    <property type="entry name" value="Rieske_Fe-S_prot_C"/>
</dbReference>
<comment type="caution">
    <text evidence="12">The sequence shown here is derived from an EMBL/GenBank/DDBJ whole genome shotgun (WGS) entry which is preliminary data.</text>
</comment>
<keyword evidence="4" id="KW-0479">Metal-binding</keyword>
<dbReference type="GO" id="GO:0016020">
    <property type="term" value="C:membrane"/>
    <property type="evidence" value="ECO:0007669"/>
    <property type="project" value="InterPro"/>
</dbReference>
<keyword evidence="3" id="KW-0001">2Fe-2S</keyword>
<dbReference type="Proteomes" id="UP000297951">
    <property type="component" value="Unassembled WGS sequence"/>
</dbReference>
<keyword evidence="6" id="KW-0411">Iron-sulfur</keyword>
<keyword evidence="5" id="KW-0408">Iron</keyword>
<organism evidence="12 13">
    <name type="scientific">Rothia nasimurium</name>
    <dbReference type="NCBI Taxonomy" id="85336"/>
    <lineage>
        <taxon>Bacteria</taxon>
        <taxon>Bacillati</taxon>
        <taxon>Actinomycetota</taxon>
        <taxon>Actinomycetes</taxon>
        <taxon>Micrococcales</taxon>
        <taxon>Micrococcaceae</taxon>
        <taxon>Rothia</taxon>
    </lineage>
</organism>
<dbReference type="EMBL" id="SPQC01000042">
    <property type="protein sequence ID" value="TFU20991.1"/>
    <property type="molecule type" value="Genomic_DNA"/>
</dbReference>
<dbReference type="GO" id="GO:0046872">
    <property type="term" value="F:metal ion binding"/>
    <property type="evidence" value="ECO:0007669"/>
    <property type="project" value="UniProtKB-KW"/>
</dbReference>
<evidence type="ECO:0000313" key="13">
    <source>
        <dbReference type="Proteomes" id="UP000297951"/>
    </source>
</evidence>
<dbReference type="Gene3D" id="2.102.10.10">
    <property type="entry name" value="Rieske [2Fe-2S] iron-sulphur domain"/>
    <property type="match status" value="1"/>
</dbReference>
<dbReference type="PRINTS" id="PR00162">
    <property type="entry name" value="RIESKE"/>
</dbReference>
<dbReference type="Pfam" id="PF00355">
    <property type="entry name" value="Rieske"/>
    <property type="match status" value="1"/>
</dbReference>
<accession>A0A4Y9F2H6</accession>
<keyword evidence="7" id="KW-1015">Disulfide bond</keyword>
<dbReference type="InterPro" id="IPR017941">
    <property type="entry name" value="Rieske_2Fe-2S"/>
</dbReference>
<evidence type="ECO:0000256" key="6">
    <source>
        <dbReference type="ARBA" id="ARBA00023014"/>
    </source>
</evidence>